<evidence type="ECO:0000256" key="3">
    <source>
        <dbReference type="ARBA" id="ARBA00012438"/>
    </source>
</evidence>
<dbReference type="SMART" id="SM00086">
    <property type="entry name" value="PAC"/>
    <property type="match status" value="3"/>
</dbReference>
<keyword evidence="4" id="KW-1003">Cell membrane</keyword>
<evidence type="ECO:0000256" key="18">
    <source>
        <dbReference type="SAM" id="Coils"/>
    </source>
</evidence>
<dbReference type="InterPro" id="IPR003661">
    <property type="entry name" value="HisK_dim/P_dom"/>
</dbReference>
<keyword evidence="9" id="KW-0418">Kinase</keyword>
<evidence type="ECO:0000256" key="13">
    <source>
        <dbReference type="ARBA" id="ARBA00023136"/>
    </source>
</evidence>
<feature type="coiled-coil region" evidence="18">
    <location>
        <begin position="11"/>
        <end position="38"/>
    </location>
</feature>
<dbReference type="Pfam" id="PF02518">
    <property type="entry name" value="HATPase_c"/>
    <property type="match status" value="1"/>
</dbReference>
<dbReference type="GO" id="GO:0000155">
    <property type="term" value="F:phosphorelay sensor kinase activity"/>
    <property type="evidence" value="ECO:0007669"/>
    <property type="project" value="InterPro"/>
</dbReference>
<name>A0A8T9SY41_9BACT</name>
<dbReference type="InterPro" id="IPR036641">
    <property type="entry name" value="HPT_dom_sf"/>
</dbReference>
<dbReference type="InterPro" id="IPR004358">
    <property type="entry name" value="Sig_transdc_His_kin-like_C"/>
</dbReference>
<dbReference type="Pfam" id="PF00072">
    <property type="entry name" value="Response_reg"/>
    <property type="match status" value="1"/>
</dbReference>
<dbReference type="InterPro" id="IPR000700">
    <property type="entry name" value="PAS-assoc_C"/>
</dbReference>
<comment type="subcellular location">
    <subcellularLocation>
        <location evidence="2">Cell membrane</location>
        <topology evidence="2">Multi-pass membrane protein</topology>
    </subcellularLocation>
</comment>
<dbReference type="InterPro" id="IPR005467">
    <property type="entry name" value="His_kinase_dom"/>
</dbReference>
<dbReference type="PROSITE" id="PS50113">
    <property type="entry name" value="PAC"/>
    <property type="match status" value="2"/>
</dbReference>
<dbReference type="AlphaFoldDB" id="A0A8T9SY41"/>
<sequence length="1056" mass="118263">MASSSTSDLTTAELLAQLEQERTARQRAEQRVAELEQLCATAPSALDLGQLPQLNPNPVWRRSAAAETLFLNRAAKTLRQRAEEAGCLPQLEELMQQAVAQALASDKVVQQEIVLDAHHYLLFVVPSCNEQYADAYLTDITQGKDAERQMQQQREFYETILNLLPVDIAVFDPERRYLFVNPAAIASKEVREWVIGRNDFELCQYRQRPMALAEERQARFEQALTTGQIVQWEESVEGSRGQRRALRNVLPAYNPDGSLRLLLGYGLDITERYLAENRLRESEARLQEQQAFVQQVVDTVPDYIFVRDINTHLSFMNQSMKDFLQTTKHIELVGLTEAEVAPEDLIIWRELRRVAQDDLRIIETEEEQTVEVSVTLRNGETRWLRSVKRPLRRADGTVSVLGVSTDITEARLARETLIRSEKQYRDLMQFSQALICTHDLQGRILTLNPTAALMTGYPADELVGKRLHLVSPLELHAEMDAYLAVMTQQREQRGVMTLMGQTGERRFMLYSNSRVDEAGHEPYVIVYGQDVTDRILIEKELKRAKEEAEESARAKENFLANMSHEIRTPINGILGMAGLLAKTELQTTQRDHLNIIQSSGRHLLAVINDVLDIAKIESGQLHLEEIPFDIIESIRGAAQTLAYKAEEKRIRFFVEPPTLPEPVVVGDPFRLNQILLNLLSNAIKFTDRGFVELTGRVLHDTPEKLSIEFQVTDTGIGIPAEKQEAIFESFRQAYTDTTRRFGGTGLGLTISRRLAEQLGGRLWVESTPGRGSTFFLVLTLPKAQQLALVAEPALPDYATLHGTRVLLVEDHPVNQQLALLILQGWGFEVDAADSGPEALALLDQHMYDVVLMDIQMPGMSGLDATRLIRQHADPLKAVLPVIALTANAMRSDHEVYHKAGINDYLLKPFEERDLFLKIAAQLGRTVEAAAEMAAVRSAPTAPLYHLGQLQEAAHGSENFVRKILATFLQHTPPALEQLEAAATVSDWTTAAEIAHRLKPTLKLLAVTTTEESVRLLESYPHASPADRPAEATLQAATATLLDTTATVVAELLAAGY</sequence>
<dbReference type="InterPro" id="IPR013656">
    <property type="entry name" value="PAS_4"/>
</dbReference>
<feature type="domain" description="PAS" evidence="21">
    <location>
        <begin position="420"/>
        <end position="489"/>
    </location>
</feature>
<dbReference type="PANTHER" id="PTHR45339:SF1">
    <property type="entry name" value="HYBRID SIGNAL TRANSDUCTION HISTIDINE KINASE J"/>
    <property type="match status" value="1"/>
</dbReference>
<evidence type="ECO:0000256" key="2">
    <source>
        <dbReference type="ARBA" id="ARBA00004651"/>
    </source>
</evidence>
<evidence type="ECO:0000256" key="11">
    <source>
        <dbReference type="ARBA" id="ARBA00022989"/>
    </source>
</evidence>
<protein>
    <recommendedName>
        <fullName evidence="15">Sensory/regulatory protein RpfC</fullName>
        <ecNumber evidence="3">2.7.13.3</ecNumber>
    </recommendedName>
</protein>
<evidence type="ECO:0000256" key="9">
    <source>
        <dbReference type="ARBA" id="ARBA00022777"/>
    </source>
</evidence>
<dbReference type="SMART" id="SM00448">
    <property type="entry name" value="REC"/>
    <property type="match status" value="1"/>
</dbReference>
<evidence type="ECO:0000256" key="15">
    <source>
        <dbReference type="ARBA" id="ARBA00068150"/>
    </source>
</evidence>
<dbReference type="InterPro" id="IPR008207">
    <property type="entry name" value="Sig_transdc_His_kin_Hpt_dom"/>
</dbReference>
<dbReference type="SUPFAM" id="SSF47226">
    <property type="entry name" value="Histidine-containing phosphotransfer domain, HPT domain"/>
    <property type="match status" value="1"/>
</dbReference>
<dbReference type="InterPro" id="IPR000014">
    <property type="entry name" value="PAS"/>
</dbReference>
<evidence type="ECO:0000256" key="16">
    <source>
        <dbReference type="PROSITE-ProRule" id="PRU00110"/>
    </source>
</evidence>
<dbReference type="Gene3D" id="1.10.287.130">
    <property type="match status" value="1"/>
</dbReference>
<evidence type="ECO:0000256" key="17">
    <source>
        <dbReference type="PROSITE-ProRule" id="PRU00169"/>
    </source>
</evidence>
<feature type="modified residue" description="4-aspartylphosphate" evidence="17">
    <location>
        <position position="853"/>
    </location>
</feature>
<evidence type="ECO:0000256" key="1">
    <source>
        <dbReference type="ARBA" id="ARBA00000085"/>
    </source>
</evidence>
<keyword evidence="6" id="KW-0808">Transferase</keyword>
<keyword evidence="11" id="KW-1133">Transmembrane helix</keyword>
<dbReference type="EC" id="2.7.13.3" evidence="3"/>
<dbReference type="InterPro" id="IPR001610">
    <property type="entry name" value="PAC"/>
</dbReference>
<evidence type="ECO:0000259" key="19">
    <source>
        <dbReference type="PROSITE" id="PS50109"/>
    </source>
</evidence>
<dbReference type="CDD" id="cd00082">
    <property type="entry name" value="HisKA"/>
    <property type="match status" value="1"/>
</dbReference>
<dbReference type="RefSeq" id="WP_245092536.1">
    <property type="nucleotide sequence ID" value="NZ_CP095053.1"/>
</dbReference>
<feature type="domain" description="Histidine kinase" evidence="19">
    <location>
        <begin position="561"/>
        <end position="782"/>
    </location>
</feature>
<dbReference type="InterPro" id="IPR003594">
    <property type="entry name" value="HATPase_dom"/>
</dbReference>
<evidence type="ECO:0000259" key="22">
    <source>
        <dbReference type="PROSITE" id="PS50113"/>
    </source>
</evidence>
<keyword evidence="12" id="KW-0902">Two-component regulatory system</keyword>
<dbReference type="Pfam" id="PF01627">
    <property type="entry name" value="Hpt"/>
    <property type="match status" value="1"/>
</dbReference>
<dbReference type="InterPro" id="IPR035965">
    <property type="entry name" value="PAS-like_dom_sf"/>
</dbReference>
<dbReference type="SMART" id="SM00091">
    <property type="entry name" value="PAS"/>
    <property type="match status" value="4"/>
</dbReference>
<evidence type="ECO:0000256" key="14">
    <source>
        <dbReference type="ARBA" id="ARBA00064003"/>
    </source>
</evidence>
<dbReference type="PROSITE" id="PS50109">
    <property type="entry name" value="HIS_KIN"/>
    <property type="match status" value="1"/>
</dbReference>
<evidence type="ECO:0000256" key="4">
    <source>
        <dbReference type="ARBA" id="ARBA00022475"/>
    </source>
</evidence>
<dbReference type="SUPFAM" id="SSF52172">
    <property type="entry name" value="CheY-like"/>
    <property type="match status" value="1"/>
</dbReference>
<evidence type="ECO:0000256" key="10">
    <source>
        <dbReference type="ARBA" id="ARBA00022840"/>
    </source>
</evidence>
<reference evidence="24 25" key="1">
    <citation type="submission" date="2022-04" db="EMBL/GenBank/DDBJ databases">
        <title>Hymenobacter sp. isolated from the air.</title>
        <authorList>
            <person name="Won M."/>
            <person name="Lee C.-M."/>
            <person name="Woen H.-Y."/>
            <person name="Kwon S.-W."/>
        </authorList>
    </citation>
    <scope>NUCLEOTIDE SEQUENCE [LARGE SCALE GENOMIC DNA]</scope>
    <source>
        <strain evidence="25">5413 J-13</strain>
    </source>
</reference>
<dbReference type="SMART" id="SM00388">
    <property type="entry name" value="HisKA"/>
    <property type="match status" value="1"/>
</dbReference>
<dbReference type="FunFam" id="1.10.287.130:FF:000002">
    <property type="entry name" value="Two-component osmosensing histidine kinase"/>
    <property type="match status" value="1"/>
</dbReference>
<evidence type="ECO:0000256" key="12">
    <source>
        <dbReference type="ARBA" id="ARBA00023012"/>
    </source>
</evidence>
<keyword evidence="8" id="KW-0547">Nucleotide-binding</keyword>
<dbReference type="PROSITE" id="PS50110">
    <property type="entry name" value="RESPONSE_REGULATORY"/>
    <property type="match status" value="1"/>
</dbReference>
<dbReference type="CDD" id="cd00130">
    <property type="entry name" value="PAS"/>
    <property type="match status" value="3"/>
</dbReference>
<dbReference type="InterPro" id="IPR001789">
    <property type="entry name" value="Sig_transdc_resp-reg_receiver"/>
</dbReference>
<dbReference type="EMBL" id="CP095053">
    <property type="protein sequence ID" value="UOR04726.1"/>
    <property type="molecule type" value="Genomic_DNA"/>
</dbReference>
<feature type="domain" description="HPt" evidence="23">
    <location>
        <begin position="956"/>
        <end position="1055"/>
    </location>
</feature>
<feature type="coiled-coil region" evidence="18">
    <location>
        <begin position="534"/>
        <end position="561"/>
    </location>
</feature>
<accession>A0A8T9SY41</accession>
<feature type="domain" description="PAC" evidence="22">
    <location>
        <begin position="368"/>
        <end position="419"/>
    </location>
</feature>
<keyword evidence="7" id="KW-0812">Transmembrane</keyword>
<dbReference type="SUPFAM" id="SSF55785">
    <property type="entry name" value="PYP-like sensor domain (PAS domain)"/>
    <property type="match status" value="3"/>
</dbReference>
<evidence type="ECO:0000256" key="6">
    <source>
        <dbReference type="ARBA" id="ARBA00022679"/>
    </source>
</evidence>
<keyword evidence="13" id="KW-0472">Membrane</keyword>
<dbReference type="Pfam" id="PF00512">
    <property type="entry name" value="HisKA"/>
    <property type="match status" value="1"/>
</dbReference>
<evidence type="ECO:0000313" key="24">
    <source>
        <dbReference type="EMBL" id="UOR04726.1"/>
    </source>
</evidence>
<dbReference type="GO" id="GO:0005886">
    <property type="term" value="C:plasma membrane"/>
    <property type="evidence" value="ECO:0007669"/>
    <property type="project" value="UniProtKB-SubCell"/>
</dbReference>
<dbReference type="InterPro" id="IPR036097">
    <property type="entry name" value="HisK_dim/P_sf"/>
</dbReference>
<comment type="subunit">
    <text evidence="14">At low DSF concentrations, interacts with RpfF.</text>
</comment>
<dbReference type="Proteomes" id="UP000829925">
    <property type="component" value="Chromosome"/>
</dbReference>
<keyword evidence="5 17" id="KW-0597">Phosphoprotein</keyword>
<gene>
    <name evidence="24" type="ORF">MUN82_17470</name>
</gene>
<comment type="catalytic activity">
    <reaction evidence="1">
        <text>ATP + protein L-histidine = ADP + protein N-phospho-L-histidine.</text>
        <dbReference type="EC" id="2.7.13.3"/>
    </reaction>
</comment>
<proteinExistence type="predicted"/>
<feature type="domain" description="PAC" evidence="22">
    <location>
        <begin position="230"/>
        <end position="281"/>
    </location>
</feature>
<dbReference type="PROSITE" id="PS50112">
    <property type="entry name" value="PAS"/>
    <property type="match status" value="1"/>
</dbReference>
<dbReference type="Gene3D" id="3.30.450.20">
    <property type="entry name" value="PAS domain"/>
    <property type="match status" value="3"/>
</dbReference>
<dbReference type="CDD" id="cd17546">
    <property type="entry name" value="REC_hyHK_CKI1_RcsC-like"/>
    <property type="match status" value="1"/>
</dbReference>
<dbReference type="InterPro" id="IPR036890">
    <property type="entry name" value="HATPase_C_sf"/>
</dbReference>
<evidence type="ECO:0000256" key="7">
    <source>
        <dbReference type="ARBA" id="ARBA00022692"/>
    </source>
</evidence>
<dbReference type="PROSITE" id="PS50894">
    <property type="entry name" value="HPT"/>
    <property type="match status" value="1"/>
</dbReference>
<dbReference type="SUPFAM" id="SSF55874">
    <property type="entry name" value="ATPase domain of HSP90 chaperone/DNA topoisomerase II/histidine kinase"/>
    <property type="match status" value="1"/>
</dbReference>
<feature type="domain" description="Response regulatory" evidence="20">
    <location>
        <begin position="804"/>
        <end position="922"/>
    </location>
</feature>
<dbReference type="SMART" id="SM00387">
    <property type="entry name" value="HATPase_c"/>
    <property type="match status" value="1"/>
</dbReference>
<keyword evidence="18" id="KW-0175">Coiled coil</keyword>
<dbReference type="PANTHER" id="PTHR45339">
    <property type="entry name" value="HYBRID SIGNAL TRANSDUCTION HISTIDINE KINASE J"/>
    <property type="match status" value="1"/>
</dbReference>
<dbReference type="KEGG" id="haei:MUN82_17470"/>
<keyword evidence="25" id="KW-1185">Reference proteome</keyword>
<dbReference type="Gene3D" id="3.30.565.10">
    <property type="entry name" value="Histidine kinase-like ATPase, C-terminal domain"/>
    <property type="match status" value="1"/>
</dbReference>
<dbReference type="PRINTS" id="PR00344">
    <property type="entry name" value="BCTRLSENSOR"/>
</dbReference>
<feature type="modified residue" description="Phosphohistidine" evidence="16">
    <location>
        <position position="995"/>
    </location>
</feature>
<evidence type="ECO:0000256" key="5">
    <source>
        <dbReference type="ARBA" id="ARBA00022553"/>
    </source>
</evidence>
<dbReference type="FunFam" id="3.30.565.10:FF:000010">
    <property type="entry name" value="Sensor histidine kinase RcsC"/>
    <property type="match status" value="1"/>
</dbReference>
<dbReference type="CDD" id="cd16922">
    <property type="entry name" value="HATPase_EvgS-ArcB-TorS-like"/>
    <property type="match status" value="1"/>
</dbReference>
<dbReference type="InterPro" id="IPR011006">
    <property type="entry name" value="CheY-like_superfamily"/>
</dbReference>
<evidence type="ECO:0000259" key="23">
    <source>
        <dbReference type="PROSITE" id="PS50894"/>
    </source>
</evidence>
<organism evidence="24 25">
    <name type="scientific">Hymenobacter aerilatus</name>
    <dbReference type="NCBI Taxonomy" id="2932251"/>
    <lineage>
        <taxon>Bacteria</taxon>
        <taxon>Pseudomonadati</taxon>
        <taxon>Bacteroidota</taxon>
        <taxon>Cytophagia</taxon>
        <taxon>Cytophagales</taxon>
        <taxon>Hymenobacteraceae</taxon>
        <taxon>Hymenobacter</taxon>
    </lineage>
</organism>
<dbReference type="Gene3D" id="3.40.50.2300">
    <property type="match status" value="1"/>
</dbReference>
<keyword evidence="10" id="KW-0067">ATP-binding</keyword>
<dbReference type="NCBIfam" id="TIGR00229">
    <property type="entry name" value="sensory_box"/>
    <property type="match status" value="2"/>
</dbReference>
<dbReference type="Pfam" id="PF08448">
    <property type="entry name" value="PAS_4"/>
    <property type="match status" value="3"/>
</dbReference>
<dbReference type="SUPFAM" id="SSF47384">
    <property type="entry name" value="Homodimeric domain of signal transducing histidine kinase"/>
    <property type="match status" value="1"/>
</dbReference>
<evidence type="ECO:0000259" key="21">
    <source>
        <dbReference type="PROSITE" id="PS50112"/>
    </source>
</evidence>
<dbReference type="GO" id="GO:0005524">
    <property type="term" value="F:ATP binding"/>
    <property type="evidence" value="ECO:0007669"/>
    <property type="project" value="UniProtKB-KW"/>
</dbReference>
<dbReference type="Gene3D" id="1.20.120.160">
    <property type="entry name" value="HPT domain"/>
    <property type="match status" value="1"/>
</dbReference>
<evidence type="ECO:0000313" key="25">
    <source>
        <dbReference type="Proteomes" id="UP000829925"/>
    </source>
</evidence>
<evidence type="ECO:0000259" key="20">
    <source>
        <dbReference type="PROSITE" id="PS50110"/>
    </source>
</evidence>
<evidence type="ECO:0000256" key="8">
    <source>
        <dbReference type="ARBA" id="ARBA00022741"/>
    </source>
</evidence>